<feature type="signal peptide" evidence="2">
    <location>
        <begin position="1"/>
        <end position="26"/>
    </location>
</feature>
<keyword evidence="2" id="KW-0732">Signal</keyword>
<feature type="region of interest" description="Disordered" evidence="1">
    <location>
        <begin position="45"/>
        <end position="64"/>
    </location>
</feature>
<evidence type="ECO:0000259" key="3">
    <source>
        <dbReference type="Pfam" id="PF21671"/>
    </source>
</evidence>
<dbReference type="PANTHER" id="PTHR35192:SF2">
    <property type="entry name" value="APPLE DOMAIN-CONTAINING PROTEIN"/>
    <property type="match status" value="1"/>
</dbReference>
<dbReference type="STRING" id="1890683.A0A427YQN8"/>
<dbReference type="OrthoDB" id="439917at2759"/>
<evidence type="ECO:0000313" key="5">
    <source>
        <dbReference type="Proteomes" id="UP000279259"/>
    </source>
</evidence>
<protein>
    <recommendedName>
        <fullName evidence="3">Protein CPL1-like domain-containing protein</fullName>
    </recommendedName>
</protein>
<evidence type="ECO:0000256" key="2">
    <source>
        <dbReference type="SAM" id="SignalP"/>
    </source>
</evidence>
<dbReference type="Pfam" id="PF21671">
    <property type="entry name" value="CPL1-like"/>
    <property type="match status" value="1"/>
</dbReference>
<feature type="domain" description="Protein CPL1-like" evidence="3">
    <location>
        <begin position="115"/>
        <end position="174"/>
    </location>
</feature>
<organism evidence="4 5">
    <name type="scientific">Saitozyma podzolica</name>
    <dbReference type="NCBI Taxonomy" id="1890683"/>
    <lineage>
        <taxon>Eukaryota</taxon>
        <taxon>Fungi</taxon>
        <taxon>Dikarya</taxon>
        <taxon>Basidiomycota</taxon>
        <taxon>Agaricomycotina</taxon>
        <taxon>Tremellomycetes</taxon>
        <taxon>Tremellales</taxon>
        <taxon>Trimorphomycetaceae</taxon>
        <taxon>Saitozyma</taxon>
    </lineage>
</organism>
<dbReference type="InterPro" id="IPR038955">
    <property type="entry name" value="PriA/CPL1_fungi"/>
</dbReference>
<gene>
    <name evidence="4" type="ORF">EHS25_007702</name>
</gene>
<dbReference type="AlphaFoldDB" id="A0A427YQN8"/>
<proteinExistence type="predicted"/>
<comment type="caution">
    <text evidence="4">The sequence shown here is derived from an EMBL/GenBank/DDBJ whole genome shotgun (WGS) entry which is preliminary data.</text>
</comment>
<reference evidence="4 5" key="1">
    <citation type="submission" date="2018-11" db="EMBL/GenBank/DDBJ databases">
        <title>Genome sequence of Saitozyma podzolica DSM 27192.</title>
        <authorList>
            <person name="Aliyu H."/>
            <person name="Gorte O."/>
            <person name="Ochsenreither K."/>
        </authorList>
    </citation>
    <scope>NUCLEOTIDE SEQUENCE [LARGE SCALE GENOMIC DNA]</scope>
    <source>
        <strain evidence="4 5">DSM 27192</strain>
    </source>
</reference>
<accession>A0A427YQN8</accession>
<dbReference type="InterPro" id="IPR048661">
    <property type="entry name" value="CPL1-like"/>
</dbReference>
<dbReference type="PANTHER" id="PTHR35192">
    <property type="entry name" value="PROTEIN, PUTATIVE-RELATED"/>
    <property type="match status" value="1"/>
</dbReference>
<evidence type="ECO:0000256" key="1">
    <source>
        <dbReference type="SAM" id="MobiDB-lite"/>
    </source>
</evidence>
<dbReference type="Proteomes" id="UP000279259">
    <property type="component" value="Unassembled WGS sequence"/>
</dbReference>
<keyword evidence="5" id="KW-1185">Reference proteome</keyword>
<evidence type="ECO:0000313" key="4">
    <source>
        <dbReference type="EMBL" id="RSH93346.1"/>
    </source>
</evidence>
<dbReference type="EMBL" id="RSCD01000004">
    <property type="protein sequence ID" value="RSH93346.1"/>
    <property type="molecule type" value="Genomic_DNA"/>
</dbReference>
<sequence length="204" mass="20985">MITRLPPVVARLVVLFLVATPLLTLASPLPNAAADAAAAAPLAARAPTPTRRMGQRKAKKAEVPTHKKDYSSFLCPALSVACPVSAVPLEEITPDTAAALEGSLNSLADWFKAGFECVELATELNQCGGCLSLAQGQDCAVIANARATGCENGSCTVYSCFEGYTVSPDRKTCVKRGAPSSTSAATPVTPLTPGAQVVLNTVPS</sequence>
<name>A0A427YQN8_9TREE</name>
<feature type="chain" id="PRO_5019340673" description="Protein CPL1-like domain-containing protein" evidence="2">
    <location>
        <begin position="27"/>
        <end position="204"/>
    </location>
</feature>